<dbReference type="EMBL" id="UHFT01000001">
    <property type="protein sequence ID" value="SUN79062.1"/>
    <property type="molecule type" value="Genomic_DNA"/>
</dbReference>
<reference evidence="1" key="1">
    <citation type="submission" date="2018-06" db="EMBL/GenBank/DDBJ databases">
        <authorList>
            <consortium name="Pathogen Informatics"/>
            <person name="Doyle S."/>
        </authorList>
    </citation>
    <scope>NUCLEOTIDE SEQUENCE [LARGE SCALE GENOMIC DNA]</scope>
    <source>
        <strain evidence="1">NCTC11063</strain>
    </source>
</reference>
<keyword evidence="2" id="KW-1185">Reference proteome</keyword>
<organism evidence="1 2">
    <name type="scientific">Streptococcus milleri</name>
    <dbReference type="NCBI Taxonomy" id="33040"/>
    <lineage>
        <taxon>Bacteria</taxon>
        <taxon>Bacillati</taxon>
        <taxon>Bacillota</taxon>
        <taxon>Bacilli</taxon>
        <taxon>Lactobacillales</taxon>
        <taxon>Streptococcaceae</taxon>
        <taxon>Streptococcus</taxon>
    </lineage>
</organism>
<comment type="caution">
    <text evidence="1">The sequence shown here is derived from an EMBL/GenBank/DDBJ whole genome shotgun (WGS) entry which is preliminary data.</text>
</comment>
<name>A0A380L546_9STRE</name>
<evidence type="ECO:0000313" key="1">
    <source>
        <dbReference type="EMBL" id="SUN79062.1"/>
    </source>
</evidence>
<dbReference type="Proteomes" id="UP000255236">
    <property type="component" value="Unassembled WGS sequence"/>
</dbReference>
<evidence type="ECO:0000313" key="2">
    <source>
        <dbReference type="Proteomes" id="UP000255236"/>
    </source>
</evidence>
<dbReference type="AlphaFoldDB" id="A0A380L546"/>
<proteinExistence type="predicted"/>
<gene>
    <name evidence="1" type="ORF">NCTC11063_00064</name>
</gene>
<protein>
    <submittedName>
        <fullName evidence="1">Uncharacterized protein</fullName>
    </submittedName>
</protein>
<accession>A0A380L546</accession>
<sequence>MFLKYIKYGPNRNINKQQFLNYHSSLKDDLIYDRLLDSLQSRQGNLSVSEMEYAINVVQAGVGMFKPTNLISRAQGFLDFYKDCFPVNFMNVNCFMIPQGYNYDPTFLSHFSNLIGKAHTSILFKKLSQGFFTYNFEGYANEKGMKLIGSRPDLIGVSMQNKLFTLESKGWKNGGSKSKKLNAVKQSLSVNVNQQAGIAVISKRLYKNIEIEYIDPPIYGNHIKFNVEEIIESYYHIWKFLVDRSGDKYGPIEIDNMIFQVFDTIDFKNKKYFIGIDERFLNKNYQGVENFVEPKEDYFIDESGLGLFLIT</sequence>